<dbReference type="Proteomes" id="UP001238088">
    <property type="component" value="Unassembled WGS sequence"/>
</dbReference>
<dbReference type="PROSITE" id="PS50965">
    <property type="entry name" value="NERD"/>
    <property type="match status" value="1"/>
</dbReference>
<name>A0ABU0AHE5_9BACI</name>
<proteinExistence type="predicted"/>
<sequence>MHHLNQRKALNAKDQHYYFNLEKGYLGEQIFKQHMHRLMNKAIILDDLLLEINQTTFQIDLVCILQHKIYLFEVKNYEGDFYVDKNVWYMIAGKEIKNPLMQLNRSESLFRQLLAEYKINIPIESFLIFVNPEFTLLQAPLNANIILPTQLPRFIKHLHNQPSLLNSMHQNLSKQLTSVKLIKSPFSRIPVYEYENIEKGVICQHCKSFMEVDSGKLHCLKCKSNEEFEKAVLRNVDEMTLLFPDMKITTNAVYEWCKGLIQKRKIQSILSNHLKSIGHGKGRYYS</sequence>
<comment type="caution">
    <text evidence="2">The sequence shown here is derived from an EMBL/GenBank/DDBJ whole genome shotgun (WGS) entry which is preliminary data.</text>
</comment>
<reference evidence="2 3" key="1">
    <citation type="submission" date="2023-07" db="EMBL/GenBank/DDBJ databases">
        <title>Genomic Encyclopedia of Type Strains, Phase IV (KMG-IV): sequencing the most valuable type-strain genomes for metagenomic binning, comparative biology and taxonomic classification.</title>
        <authorList>
            <person name="Goeker M."/>
        </authorList>
    </citation>
    <scope>NUCLEOTIDE SEQUENCE [LARGE SCALE GENOMIC DNA]</scope>
    <source>
        <strain evidence="2 3">DSM 23494</strain>
    </source>
</reference>
<organism evidence="2 3">
    <name type="scientific">Cytobacillus purgationiresistens</name>
    <dbReference type="NCBI Taxonomy" id="863449"/>
    <lineage>
        <taxon>Bacteria</taxon>
        <taxon>Bacillati</taxon>
        <taxon>Bacillota</taxon>
        <taxon>Bacilli</taxon>
        <taxon>Bacillales</taxon>
        <taxon>Bacillaceae</taxon>
        <taxon>Cytobacillus</taxon>
    </lineage>
</organism>
<evidence type="ECO:0000313" key="2">
    <source>
        <dbReference type="EMBL" id="MDQ0269853.1"/>
    </source>
</evidence>
<dbReference type="Pfam" id="PF08378">
    <property type="entry name" value="NERD"/>
    <property type="match status" value="1"/>
</dbReference>
<dbReference type="InterPro" id="IPR011528">
    <property type="entry name" value="NERD"/>
</dbReference>
<evidence type="ECO:0000259" key="1">
    <source>
        <dbReference type="PROSITE" id="PS50965"/>
    </source>
</evidence>
<evidence type="ECO:0000313" key="3">
    <source>
        <dbReference type="Proteomes" id="UP001238088"/>
    </source>
</evidence>
<keyword evidence="3" id="KW-1185">Reference proteome</keyword>
<dbReference type="EMBL" id="JAUSUB010000006">
    <property type="protein sequence ID" value="MDQ0269853.1"/>
    <property type="molecule type" value="Genomic_DNA"/>
</dbReference>
<gene>
    <name evidence="2" type="ORF">J2S17_001725</name>
</gene>
<protein>
    <recommendedName>
        <fullName evidence="1">NERD domain-containing protein</fullName>
    </recommendedName>
</protein>
<feature type="domain" description="NERD" evidence="1">
    <location>
        <begin position="23"/>
        <end position="133"/>
    </location>
</feature>
<accession>A0ABU0AHE5</accession>